<feature type="region of interest" description="Disordered" evidence="6">
    <location>
        <begin position="1"/>
        <end position="23"/>
    </location>
</feature>
<keyword evidence="10" id="KW-1185">Reference proteome</keyword>
<dbReference type="RefSeq" id="WP_106334673.1">
    <property type="nucleotide sequence ID" value="NZ_PVZS01000001.1"/>
</dbReference>
<evidence type="ECO:0000256" key="4">
    <source>
        <dbReference type="ARBA" id="ARBA00024746"/>
    </source>
</evidence>
<keyword evidence="9" id="KW-0966">Cell projection</keyword>
<feature type="compositionally biased region" description="Low complexity" evidence="6">
    <location>
        <begin position="1"/>
        <end position="21"/>
    </location>
</feature>
<evidence type="ECO:0000256" key="6">
    <source>
        <dbReference type="SAM" id="MobiDB-lite"/>
    </source>
</evidence>
<name>A0A2T1HZ77_9HYPH</name>
<evidence type="ECO:0000256" key="1">
    <source>
        <dbReference type="ARBA" id="ARBA00010577"/>
    </source>
</evidence>
<protein>
    <recommendedName>
        <fullName evidence="2 5">Basal-body rod modification protein FlgD</fullName>
    </recommendedName>
</protein>
<dbReference type="Gene3D" id="2.30.30.910">
    <property type="match status" value="1"/>
</dbReference>
<keyword evidence="9" id="KW-0282">Flagellum</keyword>
<dbReference type="Pfam" id="PF13861">
    <property type="entry name" value="FLgD_tudor"/>
    <property type="match status" value="1"/>
</dbReference>
<evidence type="ECO:0000259" key="7">
    <source>
        <dbReference type="Pfam" id="PF13860"/>
    </source>
</evidence>
<gene>
    <name evidence="9" type="ORF">SLNSH_00425</name>
</gene>
<evidence type="ECO:0000259" key="8">
    <source>
        <dbReference type="Pfam" id="PF13861"/>
    </source>
</evidence>
<evidence type="ECO:0000313" key="9">
    <source>
        <dbReference type="EMBL" id="PSC06888.1"/>
    </source>
</evidence>
<accession>A0A2T1HZ77</accession>
<dbReference type="Gene3D" id="2.60.40.4070">
    <property type="match status" value="1"/>
</dbReference>
<evidence type="ECO:0000256" key="2">
    <source>
        <dbReference type="ARBA" id="ARBA00016013"/>
    </source>
</evidence>
<evidence type="ECO:0000256" key="3">
    <source>
        <dbReference type="ARBA" id="ARBA00022795"/>
    </source>
</evidence>
<feature type="domain" description="FlgD Tudor-like" evidence="8">
    <location>
        <begin position="85"/>
        <end position="215"/>
    </location>
</feature>
<reference evidence="10" key="1">
    <citation type="submission" date="2018-03" db="EMBL/GenBank/DDBJ databases">
        <authorList>
            <person name="Sun L."/>
            <person name="Liu H."/>
            <person name="Chen W."/>
            <person name="Huang K."/>
            <person name="Liu W."/>
            <person name="Gao X."/>
        </authorList>
    </citation>
    <scope>NUCLEOTIDE SEQUENCE [LARGE SCALE GENOMIC DNA]</scope>
    <source>
        <strain evidence="10">SH9</strain>
    </source>
</reference>
<dbReference type="Proteomes" id="UP000239772">
    <property type="component" value="Unassembled WGS sequence"/>
</dbReference>
<keyword evidence="3 5" id="KW-1005">Bacterial flagellum biogenesis</keyword>
<dbReference type="InterPro" id="IPR025963">
    <property type="entry name" value="FLgD_Tudor"/>
</dbReference>
<comment type="function">
    <text evidence="4 5">Required for flagellar hook formation. May act as a scaffolding protein.</text>
</comment>
<dbReference type="AlphaFoldDB" id="A0A2T1HZ77"/>
<dbReference type="EMBL" id="PVZS01000001">
    <property type="protein sequence ID" value="PSC06888.1"/>
    <property type="molecule type" value="Genomic_DNA"/>
</dbReference>
<sequence length="223" mass="22950">MTTVGSTSSSSSTSSTSSSSSDKSMLANNFDQFLLLLTTQLKNQNPLDPLDTNQFTQQLVQFASVEQQIKTNTQLTSLLAATKASTATNALNFVGSTITADGATAHLSNGSATWSLNAAKAAQATISVKNSSGDEVYSLTKSLSAGAQTFTWDGTSNSGVKLGDGDYTISVSAKDTSGTGVTVTTQIQGVVDSVDLTSDVPMLKIGGVSVPINNVLTMRKSGT</sequence>
<dbReference type="InterPro" id="IPR025965">
    <property type="entry name" value="FlgD/Vpr_Ig-like"/>
</dbReference>
<comment type="similarity">
    <text evidence="1 5">Belongs to the FlgD family.</text>
</comment>
<evidence type="ECO:0000256" key="5">
    <source>
        <dbReference type="RuleBase" id="RU362076"/>
    </source>
</evidence>
<dbReference type="GO" id="GO:0044781">
    <property type="term" value="P:bacterial-type flagellum organization"/>
    <property type="evidence" value="ECO:0007669"/>
    <property type="project" value="UniProtKB-UniRule"/>
</dbReference>
<keyword evidence="9" id="KW-0969">Cilium</keyword>
<comment type="caution">
    <text evidence="9">The sequence shown here is derived from an EMBL/GenBank/DDBJ whole genome shotgun (WGS) entry which is preliminary data.</text>
</comment>
<evidence type="ECO:0000313" key="10">
    <source>
        <dbReference type="Proteomes" id="UP000239772"/>
    </source>
</evidence>
<dbReference type="Pfam" id="PF13860">
    <property type="entry name" value="FlgD_ig"/>
    <property type="match status" value="1"/>
</dbReference>
<organism evidence="9 10">
    <name type="scientific">Alsobacter soli</name>
    <dbReference type="NCBI Taxonomy" id="2109933"/>
    <lineage>
        <taxon>Bacteria</taxon>
        <taxon>Pseudomonadati</taxon>
        <taxon>Pseudomonadota</taxon>
        <taxon>Alphaproteobacteria</taxon>
        <taxon>Hyphomicrobiales</taxon>
        <taxon>Alsobacteraceae</taxon>
        <taxon>Alsobacter</taxon>
    </lineage>
</organism>
<feature type="domain" description="FlgD/Vpr Ig-like" evidence="7">
    <location>
        <begin position="108"/>
        <end position="176"/>
    </location>
</feature>
<proteinExistence type="inferred from homology"/>
<dbReference type="OrthoDB" id="9785233at2"/>
<dbReference type="Pfam" id="PF03963">
    <property type="entry name" value="FlgD"/>
    <property type="match status" value="1"/>
</dbReference>
<dbReference type="InterPro" id="IPR005648">
    <property type="entry name" value="FlgD"/>
</dbReference>